<name>A0A1Y2D8Q4_9PEZI</name>
<reference evidence="1 2" key="1">
    <citation type="submission" date="2016-07" db="EMBL/GenBank/DDBJ databases">
        <title>Pervasive Adenine N6-methylation of Active Genes in Fungi.</title>
        <authorList>
            <consortium name="DOE Joint Genome Institute"/>
            <person name="Mondo S.J."/>
            <person name="Dannebaum R.O."/>
            <person name="Kuo R.C."/>
            <person name="Labutti K."/>
            <person name="Haridas S."/>
            <person name="Kuo A."/>
            <person name="Salamov A."/>
            <person name="Ahrendt S.R."/>
            <person name="Lipzen A."/>
            <person name="Sullivan W."/>
            <person name="Andreopoulos W.B."/>
            <person name="Clum A."/>
            <person name="Lindquist E."/>
            <person name="Daum C."/>
            <person name="Ramamoorthy G.K."/>
            <person name="Gryganskyi A."/>
            <person name="Culley D."/>
            <person name="Magnuson J.K."/>
            <person name="James T.Y."/>
            <person name="O'Malley M.A."/>
            <person name="Stajich J.E."/>
            <person name="Spatafora J.W."/>
            <person name="Visel A."/>
            <person name="Grigoriev I.V."/>
        </authorList>
    </citation>
    <scope>NUCLEOTIDE SEQUENCE [LARGE SCALE GENOMIC DNA]</scope>
    <source>
        <strain evidence="1 2">CBS 129021</strain>
    </source>
</reference>
<dbReference type="RefSeq" id="XP_040709700.1">
    <property type="nucleotide sequence ID" value="XM_040853486.1"/>
</dbReference>
<protein>
    <submittedName>
        <fullName evidence="1">Uncharacterized protein</fullName>
    </submittedName>
</protein>
<dbReference type="InParanoid" id="A0A1Y2D8Q4"/>
<proteinExistence type="predicted"/>
<accession>A0A1Y2D8Q4</accession>
<dbReference type="Proteomes" id="UP000193689">
    <property type="component" value="Unassembled WGS sequence"/>
</dbReference>
<keyword evidence="2" id="KW-1185">Reference proteome</keyword>
<dbReference type="AlphaFoldDB" id="A0A1Y2D8Q4"/>
<dbReference type="EMBL" id="MCFJ01000026">
    <property type="protein sequence ID" value="ORY55642.1"/>
    <property type="molecule type" value="Genomic_DNA"/>
</dbReference>
<dbReference type="GeneID" id="63769698"/>
<evidence type="ECO:0000313" key="2">
    <source>
        <dbReference type="Proteomes" id="UP000193689"/>
    </source>
</evidence>
<evidence type="ECO:0000313" key="1">
    <source>
        <dbReference type="EMBL" id="ORY55642.1"/>
    </source>
</evidence>
<organism evidence="1 2">
    <name type="scientific">Pseudomassariella vexata</name>
    <dbReference type="NCBI Taxonomy" id="1141098"/>
    <lineage>
        <taxon>Eukaryota</taxon>
        <taxon>Fungi</taxon>
        <taxon>Dikarya</taxon>
        <taxon>Ascomycota</taxon>
        <taxon>Pezizomycotina</taxon>
        <taxon>Sordariomycetes</taxon>
        <taxon>Xylariomycetidae</taxon>
        <taxon>Amphisphaeriales</taxon>
        <taxon>Pseudomassariaceae</taxon>
        <taxon>Pseudomassariella</taxon>
    </lineage>
</organism>
<comment type="caution">
    <text evidence="1">The sequence shown here is derived from an EMBL/GenBank/DDBJ whole genome shotgun (WGS) entry which is preliminary data.</text>
</comment>
<sequence length="77" mass="8430">MIWHFCFDYSYNALDVPNFRIDVRNSIISGAISGKLIRQFRLVTASHGDAGHTTASTLYREPGGGDYAGTAKFTSDA</sequence>
<gene>
    <name evidence="1" type="ORF">BCR38DRAFT_122894</name>
</gene>